<dbReference type="SUPFAM" id="SSF64268">
    <property type="entry name" value="PX domain"/>
    <property type="match status" value="1"/>
</dbReference>
<protein>
    <submittedName>
        <fullName evidence="2">PX domain-containing protein</fullName>
    </submittedName>
</protein>
<reference evidence="2" key="1">
    <citation type="submission" date="2016-11" db="UniProtKB">
        <authorList>
            <consortium name="WormBaseParasite"/>
        </authorList>
    </citation>
    <scope>IDENTIFICATION</scope>
</reference>
<dbReference type="WBParaSite" id="L893_g78.t1">
    <property type="protein sequence ID" value="L893_g78.t1"/>
    <property type="gene ID" value="L893_g78"/>
</dbReference>
<accession>A0A1I8ANH1</accession>
<organism evidence="1 2">
    <name type="scientific">Steinernema glaseri</name>
    <dbReference type="NCBI Taxonomy" id="37863"/>
    <lineage>
        <taxon>Eukaryota</taxon>
        <taxon>Metazoa</taxon>
        <taxon>Ecdysozoa</taxon>
        <taxon>Nematoda</taxon>
        <taxon>Chromadorea</taxon>
        <taxon>Rhabditida</taxon>
        <taxon>Tylenchina</taxon>
        <taxon>Panagrolaimomorpha</taxon>
        <taxon>Strongyloidoidea</taxon>
        <taxon>Steinernematidae</taxon>
        <taxon>Steinernema</taxon>
    </lineage>
</organism>
<evidence type="ECO:0000313" key="2">
    <source>
        <dbReference type="WBParaSite" id="L893_g78.t1"/>
    </source>
</evidence>
<name>A0A1I8ANH1_9BILA</name>
<evidence type="ECO:0000313" key="1">
    <source>
        <dbReference type="Proteomes" id="UP000095287"/>
    </source>
</evidence>
<proteinExistence type="predicted"/>
<dbReference type="Gene3D" id="3.30.1520.10">
    <property type="entry name" value="Phox-like domain"/>
    <property type="match status" value="1"/>
</dbReference>
<dbReference type="GO" id="GO:0035091">
    <property type="term" value="F:phosphatidylinositol binding"/>
    <property type="evidence" value="ECO:0007669"/>
    <property type="project" value="InterPro"/>
</dbReference>
<sequence>MVRSDFISVRCVVVEDKRQVAYNISVDGGAPMQKMFVDFEKLYDKIKQLLPPNISGPPKKKFFNLDGKLPEKRRAWIETITSLLLRTHPYNEYVQNFYAALRADQNEVYLGPSERKRYVRIEAVPTEI</sequence>
<dbReference type="Proteomes" id="UP000095287">
    <property type="component" value="Unplaced"/>
</dbReference>
<keyword evidence="1" id="KW-1185">Reference proteome</keyword>
<dbReference type="InterPro" id="IPR036871">
    <property type="entry name" value="PX_dom_sf"/>
</dbReference>
<dbReference type="AlphaFoldDB" id="A0A1I8ANH1"/>